<protein>
    <recommendedName>
        <fullName evidence="3">F-box domain-containing protein</fullName>
    </recommendedName>
</protein>
<sequence length="631" mass="71287">MEFDSTSFPIKMIMNTDNIAKRLSLLEAKRSGLPSHAADFINWNSDSPHRRQKSIQSPRNRTITFRLNRALRSKVLCPFAPGTTELSAMDTECGNPRYIQKEFIRDDPPYLRHLLSGNEPPTEEMLLPLKSSACRVAAAIDERARLRAIDEEYKTVLSPLRRVLPEVLAKIFSAVHTPQYDSDAYYDVFAVHAGPWTLSRVCGTWRQVSHTLCADIWATMSISISDVLGRSKKDPFSLLRAALSFGGRCLLSLRVEDSLRGLPGWNAETFQVEISESLFKILISQSQRWQSVILSIHPRLFQLLPLIRGRIPELEAFNICLDSLAAQAGMDGDINGTFDALAIAPRLKHLAFEEWGLRLIPVIEASHLVTFFDDRSTDGVGTLHRIFLDIIRDAPSLESFGVNHQGSSEGTLPVTAPRIVHQALRNLTVSESAIICSLDLPNLTSATIQHDCSSWEPWSYTYPDVLPALLNLIKRSHCILTSLTIADTQLNEHIFSILSLCPNLAELELRFSRWRESDNSDPILQTLVDRMSETTTNDSHKLVLVPLLKDFTVSMRDHYRIRDDVAVGFVNSGFVRMLKVRLDCKSPLWSITITIDISNTFHLTFSLLDQEDIKQIKAWQDDRKLDITMDI</sequence>
<evidence type="ECO:0008006" key="3">
    <source>
        <dbReference type="Google" id="ProtNLM"/>
    </source>
</evidence>
<evidence type="ECO:0000313" key="2">
    <source>
        <dbReference type="Proteomes" id="UP000219338"/>
    </source>
</evidence>
<dbReference type="EMBL" id="FUEG01000003">
    <property type="protein sequence ID" value="SJL02447.1"/>
    <property type="molecule type" value="Genomic_DNA"/>
</dbReference>
<keyword evidence="2" id="KW-1185">Reference proteome</keyword>
<name>A0A284R151_ARMOS</name>
<organism evidence="1 2">
    <name type="scientific">Armillaria ostoyae</name>
    <name type="common">Armillaria root rot fungus</name>
    <dbReference type="NCBI Taxonomy" id="47428"/>
    <lineage>
        <taxon>Eukaryota</taxon>
        <taxon>Fungi</taxon>
        <taxon>Dikarya</taxon>
        <taxon>Basidiomycota</taxon>
        <taxon>Agaricomycotina</taxon>
        <taxon>Agaricomycetes</taxon>
        <taxon>Agaricomycetidae</taxon>
        <taxon>Agaricales</taxon>
        <taxon>Marasmiineae</taxon>
        <taxon>Physalacriaceae</taxon>
        <taxon>Armillaria</taxon>
    </lineage>
</organism>
<dbReference type="AlphaFoldDB" id="A0A284R151"/>
<proteinExistence type="predicted"/>
<evidence type="ECO:0000313" key="1">
    <source>
        <dbReference type="EMBL" id="SJL02447.1"/>
    </source>
</evidence>
<accession>A0A284R151</accession>
<dbReference type="OrthoDB" id="3365698at2759"/>
<reference evidence="2" key="1">
    <citation type="journal article" date="2017" name="Nat. Ecol. Evol.">
        <title>Genome expansion and lineage-specific genetic innovations in the forest pathogenic fungi Armillaria.</title>
        <authorList>
            <person name="Sipos G."/>
            <person name="Prasanna A.N."/>
            <person name="Walter M.C."/>
            <person name="O'Connor E."/>
            <person name="Balint B."/>
            <person name="Krizsan K."/>
            <person name="Kiss B."/>
            <person name="Hess J."/>
            <person name="Varga T."/>
            <person name="Slot J."/>
            <person name="Riley R."/>
            <person name="Boka B."/>
            <person name="Rigling D."/>
            <person name="Barry K."/>
            <person name="Lee J."/>
            <person name="Mihaltcheva S."/>
            <person name="LaButti K."/>
            <person name="Lipzen A."/>
            <person name="Waldron R."/>
            <person name="Moloney N.M."/>
            <person name="Sperisen C."/>
            <person name="Kredics L."/>
            <person name="Vagvoelgyi C."/>
            <person name="Patrignani A."/>
            <person name="Fitzpatrick D."/>
            <person name="Nagy I."/>
            <person name="Doyle S."/>
            <person name="Anderson J.B."/>
            <person name="Grigoriev I.V."/>
            <person name="Gueldener U."/>
            <person name="Muensterkoetter M."/>
            <person name="Nagy L.G."/>
        </authorList>
    </citation>
    <scope>NUCLEOTIDE SEQUENCE [LARGE SCALE GENOMIC DNA]</scope>
    <source>
        <strain evidence="2">C18/9</strain>
    </source>
</reference>
<gene>
    <name evidence="1" type="ORF">ARMOST_05774</name>
</gene>
<dbReference type="Proteomes" id="UP000219338">
    <property type="component" value="Unassembled WGS sequence"/>
</dbReference>